<keyword evidence="5" id="KW-1185">Reference proteome</keyword>
<dbReference type="OrthoDB" id="10262720at2759"/>
<dbReference type="AlphaFoldDB" id="A0A813EX28"/>
<dbReference type="PANTHER" id="PTHR45639:SF3">
    <property type="entry name" value="HYPOXIA UP-REGULATED PROTEIN 1"/>
    <property type="match status" value="1"/>
</dbReference>
<dbReference type="InterPro" id="IPR013126">
    <property type="entry name" value="Hsp_70_fam"/>
</dbReference>
<protein>
    <submittedName>
        <fullName evidence="4">Uncharacterized protein</fullName>
    </submittedName>
</protein>
<keyword evidence="1" id="KW-0547">Nucleotide-binding</keyword>
<gene>
    <name evidence="4" type="ORF">PGLA1383_LOCUS21563</name>
</gene>
<feature type="non-terminal residue" evidence="4">
    <location>
        <position position="134"/>
    </location>
</feature>
<evidence type="ECO:0000256" key="1">
    <source>
        <dbReference type="ARBA" id="ARBA00022741"/>
    </source>
</evidence>
<organism evidence="4 5">
    <name type="scientific">Polarella glacialis</name>
    <name type="common">Dinoflagellate</name>
    <dbReference type="NCBI Taxonomy" id="89957"/>
    <lineage>
        <taxon>Eukaryota</taxon>
        <taxon>Sar</taxon>
        <taxon>Alveolata</taxon>
        <taxon>Dinophyceae</taxon>
        <taxon>Suessiales</taxon>
        <taxon>Suessiaceae</taxon>
        <taxon>Polarella</taxon>
    </lineage>
</organism>
<name>A0A813EX28_POLGL</name>
<dbReference type="Pfam" id="PF00012">
    <property type="entry name" value="HSP70"/>
    <property type="match status" value="1"/>
</dbReference>
<dbReference type="GO" id="GO:0030968">
    <property type="term" value="P:endoplasmic reticulum unfolded protein response"/>
    <property type="evidence" value="ECO:0007669"/>
    <property type="project" value="TreeGrafter"/>
</dbReference>
<dbReference type="InterPro" id="IPR043129">
    <property type="entry name" value="ATPase_NBD"/>
</dbReference>
<accession>A0A813EX28</accession>
<evidence type="ECO:0000256" key="3">
    <source>
        <dbReference type="ARBA" id="ARBA00023186"/>
    </source>
</evidence>
<dbReference type="EMBL" id="CAJNNV010015320">
    <property type="protein sequence ID" value="CAE8603349.1"/>
    <property type="molecule type" value="Genomic_DNA"/>
</dbReference>
<evidence type="ECO:0000256" key="2">
    <source>
        <dbReference type="ARBA" id="ARBA00022840"/>
    </source>
</evidence>
<dbReference type="GO" id="GO:0034663">
    <property type="term" value="C:endoplasmic reticulum chaperone complex"/>
    <property type="evidence" value="ECO:0007669"/>
    <property type="project" value="TreeGrafter"/>
</dbReference>
<proteinExistence type="predicted"/>
<dbReference type="Proteomes" id="UP000654075">
    <property type="component" value="Unassembled WGS sequence"/>
</dbReference>
<comment type="caution">
    <text evidence="4">The sequence shown here is derived from an EMBL/GenBank/DDBJ whole genome shotgun (WGS) entry which is preliminary data.</text>
</comment>
<dbReference type="SUPFAM" id="SSF53067">
    <property type="entry name" value="Actin-like ATPase domain"/>
    <property type="match status" value="1"/>
</dbReference>
<feature type="non-terminal residue" evidence="4">
    <location>
        <position position="1"/>
    </location>
</feature>
<dbReference type="GO" id="GO:0005524">
    <property type="term" value="F:ATP binding"/>
    <property type="evidence" value="ECO:0007669"/>
    <property type="project" value="UniProtKB-KW"/>
</dbReference>
<dbReference type="GO" id="GO:0140662">
    <property type="term" value="F:ATP-dependent protein folding chaperone"/>
    <property type="evidence" value="ECO:0007669"/>
    <property type="project" value="InterPro"/>
</dbReference>
<dbReference type="PANTHER" id="PTHR45639">
    <property type="entry name" value="HSC70CB, ISOFORM G-RELATED"/>
    <property type="match status" value="1"/>
</dbReference>
<evidence type="ECO:0000313" key="5">
    <source>
        <dbReference type="Proteomes" id="UP000654075"/>
    </source>
</evidence>
<sequence length="134" mass="14682">AALNLANLTVEALEVVEMVGGGWRIPKIQTLLTEYLKAHRAPDAEPLTLSQHINGDEAMATGAAFFLANSSVSFRTKQIFFTDSSPHGYDLVLEPLNASQPHEVGWARGVELFPAHGKLRAKKTVKLNLDFDLK</sequence>
<evidence type="ECO:0000313" key="4">
    <source>
        <dbReference type="EMBL" id="CAE8603349.1"/>
    </source>
</evidence>
<reference evidence="4" key="1">
    <citation type="submission" date="2021-02" db="EMBL/GenBank/DDBJ databases">
        <authorList>
            <person name="Dougan E. K."/>
            <person name="Rhodes N."/>
            <person name="Thang M."/>
            <person name="Chan C."/>
        </authorList>
    </citation>
    <scope>NUCLEOTIDE SEQUENCE</scope>
</reference>
<dbReference type="Gene3D" id="3.30.420.40">
    <property type="match status" value="2"/>
</dbReference>
<keyword evidence="2" id="KW-0067">ATP-binding</keyword>
<keyword evidence="3" id="KW-0143">Chaperone</keyword>